<feature type="compositionally biased region" description="Polar residues" evidence="6">
    <location>
        <begin position="111"/>
        <end position="121"/>
    </location>
</feature>
<evidence type="ECO:0000256" key="2">
    <source>
        <dbReference type="ARBA" id="ARBA00004881"/>
    </source>
</evidence>
<comment type="subcellular location">
    <subcellularLocation>
        <location evidence="1">Golgi apparatus membrane</location>
        <topology evidence="1">Single-pass type II membrane protein</topology>
    </subcellularLocation>
</comment>
<evidence type="ECO:0000256" key="1">
    <source>
        <dbReference type="ARBA" id="ARBA00004323"/>
    </source>
</evidence>
<reference evidence="8 9" key="1">
    <citation type="submission" date="2023-10" db="EMBL/GenBank/DDBJ databases">
        <title>Chromosome-scale genome assembly provides insights into flower coloration mechanisms of Canna indica.</title>
        <authorList>
            <person name="Li C."/>
        </authorList>
    </citation>
    <scope>NUCLEOTIDE SEQUENCE [LARGE SCALE GENOMIC DNA]</scope>
    <source>
        <tissue evidence="8">Flower</tissue>
    </source>
</reference>
<organism evidence="8 9">
    <name type="scientific">Canna indica</name>
    <name type="common">Indian-shot</name>
    <dbReference type="NCBI Taxonomy" id="4628"/>
    <lineage>
        <taxon>Eukaryota</taxon>
        <taxon>Viridiplantae</taxon>
        <taxon>Streptophyta</taxon>
        <taxon>Embryophyta</taxon>
        <taxon>Tracheophyta</taxon>
        <taxon>Spermatophyta</taxon>
        <taxon>Magnoliopsida</taxon>
        <taxon>Liliopsida</taxon>
        <taxon>Zingiberales</taxon>
        <taxon>Cannaceae</taxon>
        <taxon>Canna</taxon>
    </lineage>
</organism>
<dbReference type="EMBL" id="CP136891">
    <property type="protein sequence ID" value="WOK97769.1"/>
    <property type="molecule type" value="Genomic_DNA"/>
</dbReference>
<evidence type="ECO:0000313" key="9">
    <source>
        <dbReference type="Proteomes" id="UP001327560"/>
    </source>
</evidence>
<dbReference type="InterPro" id="IPR007657">
    <property type="entry name" value="Glycosyltransferase_61"/>
</dbReference>
<sequence length="534" mass="59241">MASVKNLKRMEAKQLVLSLLVGFFIGVLTCAVVISVCSAKDQLSLIYGDWVNPAGEGKNASLVSDAGGGQAEERLSAATNGVVAINQNSSLTNDNVVTPPLEAPKAADQHGVQSKTSSPTDHSIRKEETTTPKQPGGKDKANEAPGKPICDLSNWRTDVCEMFGDIRINAKSSSVVLVSDHQRHKRQGKDSWQIKPYARKFDKSAMQHIKEVSVRLSNGPGDTPRCTVANQSVPALVFAIGGYTGNYYHDFTDLLIPLFITARQFNGEVQFLISTRSFWWIDKYGSILKKLSRHEIVYFDTDEQVRCHRHVIVGLHSHKPMSIDPARAPNGYSMVDFTKFMRTAYDLERDSPIRLGKAGGEKPRLLLIPRKGTRRFTNSGDVVKMAEEAGFEVVMAEAGVSSSVAKFARVVNSCDVMLGVHGAGLTNFVFLPTNAVIIQIIPYGNLEKISRDCFKYSSEDAGLRYLDYCIGVEESSLIERYPRDDPVFKDPRSIHRLGWKKMGAVYLDNQDVKLDVDRFKPILWKAREILQLGK</sequence>
<evidence type="ECO:0000256" key="4">
    <source>
        <dbReference type="ARBA" id="ARBA00022679"/>
    </source>
</evidence>
<dbReference type="GO" id="GO:0016763">
    <property type="term" value="F:pentosyltransferase activity"/>
    <property type="evidence" value="ECO:0007669"/>
    <property type="project" value="UniProtKB-ARBA"/>
</dbReference>
<evidence type="ECO:0000256" key="6">
    <source>
        <dbReference type="SAM" id="MobiDB-lite"/>
    </source>
</evidence>
<evidence type="ECO:0000256" key="5">
    <source>
        <dbReference type="ARBA" id="ARBA00023180"/>
    </source>
</evidence>
<feature type="region of interest" description="Disordered" evidence="6">
    <location>
        <begin position="91"/>
        <end position="148"/>
    </location>
</feature>
<keyword evidence="4" id="KW-0808">Transferase</keyword>
<feature type="compositionally biased region" description="Basic and acidic residues" evidence="6">
    <location>
        <begin position="122"/>
        <end position="142"/>
    </location>
</feature>
<keyword evidence="9" id="KW-1185">Reference proteome</keyword>
<keyword evidence="5" id="KW-0325">Glycoprotein</keyword>
<keyword evidence="3" id="KW-0328">Glycosyltransferase</keyword>
<dbReference type="InterPro" id="IPR049625">
    <property type="entry name" value="Glyco_transf_61_cat"/>
</dbReference>
<dbReference type="Pfam" id="PF04577">
    <property type="entry name" value="Glyco_transf_61"/>
    <property type="match status" value="1"/>
</dbReference>
<dbReference type="PANTHER" id="PTHR20961:SF144">
    <property type="entry name" value="OS01G0119100 PROTEIN"/>
    <property type="match status" value="1"/>
</dbReference>
<name>A0AAQ3JYR9_9LILI</name>
<comment type="pathway">
    <text evidence="2">Glycan metabolism.</text>
</comment>
<dbReference type="AlphaFoldDB" id="A0AAQ3JYR9"/>
<dbReference type="PANTHER" id="PTHR20961">
    <property type="entry name" value="GLYCOSYLTRANSFERASE"/>
    <property type="match status" value="1"/>
</dbReference>
<dbReference type="Proteomes" id="UP001327560">
    <property type="component" value="Chromosome 2"/>
</dbReference>
<accession>A0AAQ3JYR9</accession>
<evidence type="ECO:0000313" key="8">
    <source>
        <dbReference type="EMBL" id="WOK97769.1"/>
    </source>
</evidence>
<feature type="domain" description="Glycosyltransferase 61 catalytic" evidence="7">
    <location>
        <begin position="247"/>
        <end position="438"/>
    </location>
</feature>
<evidence type="ECO:0000259" key="7">
    <source>
        <dbReference type="Pfam" id="PF04577"/>
    </source>
</evidence>
<dbReference type="GO" id="GO:0000139">
    <property type="term" value="C:Golgi membrane"/>
    <property type="evidence" value="ECO:0007669"/>
    <property type="project" value="UniProtKB-SubCell"/>
</dbReference>
<protein>
    <recommendedName>
        <fullName evidence="7">Glycosyltransferase 61 catalytic domain-containing protein</fullName>
    </recommendedName>
</protein>
<proteinExistence type="predicted"/>
<gene>
    <name evidence="8" type="ORF">Cni_G06477</name>
</gene>
<evidence type="ECO:0000256" key="3">
    <source>
        <dbReference type="ARBA" id="ARBA00022676"/>
    </source>
</evidence>